<dbReference type="RefSeq" id="WP_197527681.1">
    <property type="nucleotide sequence ID" value="NZ_SJPO01000002.1"/>
</dbReference>
<evidence type="ECO:0000259" key="5">
    <source>
        <dbReference type="Pfam" id="PF01011"/>
    </source>
</evidence>
<evidence type="ECO:0000313" key="6">
    <source>
        <dbReference type="EMBL" id="TWT78174.1"/>
    </source>
</evidence>
<comment type="cofactor">
    <cofactor evidence="1">
        <name>pyrroloquinoline quinone</name>
        <dbReference type="ChEBI" id="CHEBI:58442"/>
    </cofactor>
</comment>
<evidence type="ECO:0000256" key="3">
    <source>
        <dbReference type="ARBA" id="ARBA00023002"/>
    </source>
</evidence>
<dbReference type="Pfam" id="PF01011">
    <property type="entry name" value="PQQ"/>
    <property type="match status" value="1"/>
</dbReference>
<keyword evidence="4" id="KW-0732">Signal</keyword>
<evidence type="ECO:0000256" key="2">
    <source>
        <dbReference type="ARBA" id="ARBA00008156"/>
    </source>
</evidence>
<dbReference type="InterPro" id="IPR018391">
    <property type="entry name" value="PQQ_b-propeller_rpt"/>
</dbReference>
<protein>
    <submittedName>
        <fullName evidence="6">Quinoprotein glucose dehydrogenase</fullName>
        <ecNumber evidence="6">1.1.5.2</ecNumber>
    </submittedName>
</protein>
<keyword evidence="3 6" id="KW-0560">Oxidoreductase</keyword>
<dbReference type="PANTHER" id="PTHR32303">
    <property type="entry name" value="QUINOPROTEIN ALCOHOL DEHYDROGENASE (CYTOCHROME C)"/>
    <property type="match status" value="1"/>
</dbReference>
<dbReference type="InterPro" id="IPR011047">
    <property type="entry name" value="Quinoprotein_ADH-like_sf"/>
</dbReference>
<evidence type="ECO:0000313" key="7">
    <source>
        <dbReference type="Proteomes" id="UP000318478"/>
    </source>
</evidence>
<comment type="caution">
    <text evidence="6">The sequence shown here is derived from an EMBL/GenBank/DDBJ whole genome shotgun (WGS) entry which is preliminary data.</text>
</comment>
<feature type="signal peptide" evidence="4">
    <location>
        <begin position="1"/>
        <end position="25"/>
    </location>
</feature>
<dbReference type="GO" id="GO:0008876">
    <property type="term" value="F:quinoprotein glucose dehydrogenase activity"/>
    <property type="evidence" value="ECO:0007669"/>
    <property type="project" value="UniProtKB-EC"/>
</dbReference>
<dbReference type="PANTHER" id="PTHR32303:SF4">
    <property type="entry name" value="QUINOPROTEIN GLUCOSE DEHYDROGENASE"/>
    <property type="match status" value="1"/>
</dbReference>
<accession>A0A5C5YT47</accession>
<dbReference type="EC" id="1.1.5.2" evidence="6"/>
<feature type="chain" id="PRO_5023105314" evidence="4">
    <location>
        <begin position="26"/>
        <end position="642"/>
    </location>
</feature>
<dbReference type="SMART" id="SM00564">
    <property type="entry name" value="PQQ"/>
    <property type="match status" value="4"/>
</dbReference>
<feature type="domain" description="Pyrrolo-quinoline quinone repeat" evidence="5">
    <location>
        <begin position="34"/>
        <end position="612"/>
    </location>
</feature>
<name>A0A5C5YT47_9BACT</name>
<dbReference type="GO" id="GO:0048038">
    <property type="term" value="F:quinone binding"/>
    <property type="evidence" value="ECO:0007669"/>
    <property type="project" value="InterPro"/>
</dbReference>
<dbReference type="CDD" id="cd10280">
    <property type="entry name" value="PQQ_mGDH"/>
    <property type="match status" value="1"/>
</dbReference>
<evidence type="ECO:0000256" key="1">
    <source>
        <dbReference type="ARBA" id="ARBA00001931"/>
    </source>
</evidence>
<gene>
    <name evidence="6" type="primary">gcd</name>
    <name evidence="6" type="ORF">Pla123a_09640</name>
</gene>
<dbReference type="AlphaFoldDB" id="A0A5C5YT47"/>
<dbReference type="InterPro" id="IPR002372">
    <property type="entry name" value="PQQ_rpt_dom"/>
</dbReference>
<dbReference type="GO" id="GO:0016020">
    <property type="term" value="C:membrane"/>
    <property type="evidence" value="ECO:0007669"/>
    <property type="project" value="InterPro"/>
</dbReference>
<reference evidence="6 7" key="1">
    <citation type="submission" date="2019-02" db="EMBL/GenBank/DDBJ databases">
        <title>Deep-cultivation of Planctomycetes and their phenomic and genomic characterization uncovers novel biology.</title>
        <authorList>
            <person name="Wiegand S."/>
            <person name="Jogler M."/>
            <person name="Boedeker C."/>
            <person name="Pinto D."/>
            <person name="Vollmers J."/>
            <person name="Rivas-Marin E."/>
            <person name="Kohn T."/>
            <person name="Peeters S.H."/>
            <person name="Heuer A."/>
            <person name="Rast P."/>
            <person name="Oberbeckmann S."/>
            <person name="Bunk B."/>
            <person name="Jeske O."/>
            <person name="Meyerdierks A."/>
            <person name="Storesund J.E."/>
            <person name="Kallscheuer N."/>
            <person name="Luecker S."/>
            <person name="Lage O.M."/>
            <person name="Pohl T."/>
            <person name="Merkel B.J."/>
            <person name="Hornburger P."/>
            <person name="Mueller R.-W."/>
            <person name="Bruemmer F."/>
            <person name="Labrenz M."/>
            <person name="Spormann A.M."/>
            <person name="Op Den Camp H."/>
            <person name="Overmann J."/>
            <person name="Amann R."/>
            <person name="Jetten M.S.M."/>
            <person name="Mascher T."/>
            <person name="Medema M.H."/>
            <person name="Devos D.P."/>
            <person name="Kaster A.-K."/>
            <person name="Ovreas L."/>
            <person name="Rohde M."/>
            <person name="Galperin M.Y."/>
            <person name="Jogler C."/>
        </authorList>
    </citation>
    <scope>NUCLEOTIDE SEQUENCE [LARGE SCALE GENOMIC DNA]</scope>
    <source>
        <strain evidence="6 7">Pla123a</strain>
    </source>
</reference>
<dbReference type="Proteomes" id="UP000318478">
    <property type="component" value="Unassembled WGS sequence"/>
</dbReference>
<dbReference type="SUPFAM" id="SSF50998">
    <property type="entry name" value="Quinoprotein alcohol dehydrogenase-like"/>
    <property type="match status" value="1"/>
</dbReference>
<dbReference type="InterPro" id="IPR017511">
    <property type="entry name" value="PQQ_mDH"/>
</dbReference>
<evidence type="ECO:0000256" key="4">
    <source>
        <dbReference type="SAM" id="SignalP"/>
    </source>
</evidence>
<dbReference type="PROSITE" id="PS51257">
    <property type="entry name" value="PROKAR_LIPOPROTEIN"/>
    <property type="match status" value="1"/>
</dbReference>
<comment type="similarity">
    <text evidence="2">Belongs to the bacterial PQQ dehydrogenase family.</text>
</comment>
<proteinExistence type="inferred from homology"/>
<dbReference type="Gene3D" id="2.140.10.10">
    <property type="entry name" value="Quinoprotein alcohol dehydrogenase-like superfamily"/>
    <property type="match status" value="2"/>
</dbReference>
<sequence length="642" mass="68840" precursor="true">MPRSSLIGSLAFLLTLSACPRPLLAAEADTQVDWPVVGNDPGGMRYSELAAINRSNVSQLEPAWVYRTGELEADGGGRTIECAPIVVEGVMYLTTGKLKVVALDAATGEELWKFDPLSPQKSLDPYIHTPTSGGVNRGVAYWSDGKPDGERRILHGVSDGRLISLDARTGRPDPAFGVRGVRDLRTELEPAVANLGYGPTSAPAIWRDTVILGVSCGEGPGVSAPGDIRAFDVRTGEQLWSFHTVPHEGEFGNDTWEGDSWKGRGGANAWSGLIVDTRRGLVFAGLGSAAFDFYGGDRKGENLFANCTIALDAETGRRVWHFQTVHHDLADHDLPTPPNLVTVNHNGQQIDAAAQVTKTGFVYLFNRETGEPLFEVVEQPAPQSTVPGEQAWLTQPVPVKPPPFAAQFLDESNVTNIGRENRLFVLSQLEGLTGGGAFSPPSLAGAVIMPGFHGGANWSGASFDPSTGLLYVNATNCPNIMRLRKSDSPSNTRYGGYDHHGYIQFRDHEGYPAVAPPWGELLAIDLNLGEIAWRTVLGEYPELTQRGVPPTGTESFGGSMVTAGGLVFIAGTKDERFRAFDKSTGAVLWEHQLAAGGYAAPCTYMVDGRQYVTIAAGGAGKLATRAGDRFYTFALPPGFESR</sequence>
<keyword evidence="7" id="KW-1185">Reference proteome</keyword>
<organism evidence="6 7">
    <name type="scientific">Posidoniimonas polymericola</name>
    <dbReference type="NCBI Taxonomy" id="2528002"/>
    <lineage>
        <taxon>Bacteria</taxon>
        <taxon>Pseudomonadati</taxon>
        <taxon>Planctomycetota</taxon>
        <taxon>Planctomycetia</taxon>
        <taxon>Pirellulales</taxon>
        <taxon>Lacipirellulaceae</taxon>
        <taxon>Posidoniimonas</taxon>
    </lineage>
</organism>
<dbReference type="EMBL" id="SJPO01000002">
    <property type="protein sequence ID" value="TWT78174.1"/>
    <property type="molecule type" value="Genomic_DNA"/>
</dbReference>